<evidence type="ECO:0000313" key="2">
    <source>
        <dbReference type="EMBL" id="KAF5744374.1"/>
    </source>
</evidence>
<feature type="region of interest" description="Disordered" evidence="1">
    <location>
        <begin position="15"/>
        <end position="49"/>
    </location>
</feature>
<dbReference type="GO" id="GO:0070192">
    <property type="term" value="P:chromosome organization involved in meiotic cell cycle"/>
    <property type="evidence" value="ECO:0007669"/>
    <property type="project" value="InterPro"/>
</dbReference>
<gene>
    <name evidence="2" type="ORF">HS088_TW08G00978</name>
</gene>
<dbReference type="InParanoid" id="A0A7J7DDJ7"/>
<name>A0A7J7DDJ7_TRIWF</name>
<proteinExistence type="predicted"/>
<feature type="compositionally biased region" description="Low complexity" evidence="1">
    <location>
        <begin position="38"/>
        <end position="49"/>
    </location>
</feature>
<dbReference type="PANTHER" id="PTHR37695:SF1">
    <property type="entry name" value="RECOMBINATION INITIATION DEFECTS 3-RELATED"/>
    <property type="match status" value="1"/>
</dbReference>
<comment type="caution">
    <text evidence="2">The sequence shown here is derived from an EMBL/GenBank/DDBJ whole genome shotgun (WGS) entry which is preliminary data.</text>
</comment>
<dbReference type="GO" id="GO:0009556">
    <property type="term" value="P:microsporogenesis"/>
    <property type="evidence" value="ECO:0007669"/>
    <property type="project" value="TreeGrafter"/>
</dbReference>
<evidence type="ECO:0000313" key="3">
    <source>
        <dbReference type="Proteomes" id="UP000593562"/>
    </source>
</evidence>
<dbReference type="GO" id="GO:0005634">
    <property type="term" value="C:nucleus"/>
    <property type="evidence" value="ECO:0007669"/>
    <property type="project" value="TreeGrafter"/>
</dbReference>
<evidence type="ECO:0000256" key="1">
    <source>
        <dbReference type="SAM" id="MobiDB-lite"/>
    </source>
</evidence>
<protein>
    <submittedName>
        <fullName evidence="2">Recombination initiation defects 3 putative isoform 1</fullName>
    </submittedName>
</protein>
<organism evidence="2 3">
    <name type="scientific">Tripterygium wilfordii</name>
    <name type="common">Thunder God vine</name>
    <dbReference type="NCBI Taxonomy" id="458696"/>
    <lineage>
        <taxon>Eukaryota</taxon>
        <taxon>Viridiplantae</taxon>
        <taxon>Streptophyta</taxon>
        <taxon>Embryophyta</taxon>
        <taxon>Tracheophyta</taxon>
        <taxon>Spermatophyta</taxon>
        <taxon>Magnoliopsida</taxon>
        <taxon>eudicotyledons</taxon>
        <taxon>Gunneridae</taxon>
        <taxon>Pentapetalae</taxon>
        <taxon>rosids</taxon>
        <taxon>fabids</taxon>
        <taxon>Celastrales</taxon>
        <taxon>Celastraceae</taxon>
        <taxon>Tripterygium</taxon>
    </lineage>
</organism>
<dbReference type="GO" id="GO:0009553">
    <property type="term" value="P:embryo sac development"/>
    <property type="evidence" value="ECO:0007669"/>
    <property type="project" value="TreeGrafter"/>
</dbReference>
<keyword evidence="3" id="KW-1185">Reference proteome</keyword>
<sequence>MKMKLNKACDLSSISVFPPQSRKPNAIPTGPQASQLRSQPLQQSFSQGLSSQHGIFSQNSLDDTLTLDQRFGSQERENSVKKNSCLVPINYAREESQIPSLRSSNSLIRKWNPASVQDNKCQISEELEHRIGMIETSLNRFGMILDSVQGDIIQVNRGTKEVLLEMESIRQKLLLHDTSLQLMNRGREDIKASLEEGFKSVSDQLSKDIHQAKLQKILLPLSAFPEQIGASHLKLQTVLCNYFNKKIQAVACSLKNPAATVLPPKDNASCITPPRKPQSIRNPLAPQKVCAQENKAPRVEMRGCKSVKPGKATIKEKVSHDEHKRKGTSLIKQERECRVIIDSDEDVDGGFSCLLDEKKADIEEYLNEEKAKLETGRILRRARRQRRKDCNPIIIN</sequence>
<reference evidence="2 3" key="1">
    <citation type="journal article" date="2020" name="Nat. Commun.">
        <title>Genome of Tripterygium wilfordii and identification of cytochrome P450 involved in triptolide biosynthesis.</title>
        <authorList>
            <person name="Tu L."/>
            <person name="Su P."/>
            <person name="Zhang Z."/>
            <person name="Gao L."/>
            <person name="Wang J."/>
            <person name="Hu T."/>
            <person name="Zhou J."/>
            <person name="Zhang Y."/>
            <person name="Zhao Y."/>
            <person name="Liu Y."/>
            <person name="Song Y."/>
            <person name="Tong Y."/>
            <person name="Lu Y."/>
            <person name="Yang J."/>
            <person name="Xu C."/>
            <person name="Jia M."/>
            <person name="Peters R.J."/>
            <person name="Huang L."/>
            <person name="Gao W."/>
        </authorList>
    </citation>
    <scope>NUCLEOTIDE SEQUENCE [LARGE SCALE GENOMIC DNA]</scope>
    <source>
        <strain evidence="3">cv. XIE 37</strain>
        <tissue evidence="2">Leaf</tissue>
    </source>
</reference>
<dbReference type="PANTHER" id="PTHR37695">
    <property type="entry name" value="RECOMBINATION INITIATION DEFECTS 3-RELATED"/>
    <property type="match status" value="1"/>
</dbReference>
<dbReference type="Proteomes" id="UP000593562">
    <property type="component" value="Unassembled WGS sequence"/>
</dbReference>
<dbReference type="AlphaFoldDB" id="A0A7J7DDJ7"/>
<dbReference type="InterPro" id="IPR034546">
    <property type="entry name" value="PAIR1"/>
</dbReference>
<dbReference type="GO" id="GO:0042138">
    <property type="term" value="P:meiotic DNA double-strand break formation"/>
    <property type="evidence" value="ECO:0007669"/>
    <property type="project" value="TreeGrafter"/>
</dbReference>
<dbReference type="EMBL" id="JAAARO010000008">
    <property type="protein sequence ID" value="KAF5744374.1"/>
    <property type="molecule type" value="Genomic_DNA"/>
</dbReference>
<accession>A0A7J7DDJ7</accession>
<dbReference type="FunCoup" id="A0A7J7DDJ7">
    <property type="interactions" value="2"/>
</dbReference>